<dbReference type="STRING" id="1382522.W6MTY6"/>
<evidence type="ECO:0000313" key="1">
    <source>
        <dbReference type="EMBL" id="CDK29983.1"/>
    </source>
</evidence>
<dbReference type="GO" id="GO:0000209">
    <property type="term" value="P:protein polyubiquitination"/>
    <property type="evidence" value="ECO:0007669"/>
    <property type="project" value="TreeGrafter"/>
</dbReference>
<proteinExistence type="predicted"/>
<dbReference type="Proteomes" id="UP000019384">
    <property type="component" value="Unassembled WGS sequence"/>
</dbReference>
<dbReference type="GO" id="GO:0030332">
    <property type="term" value="F:cyclin binding"/>
    <property type="evidence" value="ECO:0007669"/>
    <property type="project" value="TreeGrafter"/>
</dbReference>
<dbReference type="GO" id="GO:0005634">
    <property type="term" value="C:nucleus"/>
    <property type="evidence" value="ECO:0007669"/>
    <property type="project" value="TreeGrafter"/>
</dbReference>
<dbReference type="GO" id="GO:0061630">
    <property type="term" value="F:ubiquitin protein ligase activity"/>
    <property type="evidence" value="ECO:0007669"/>
    <property type="project" value="TreeGrafter"/>
</dbReference>
<dbReference type="RefSeq" id="XP_022461963.1">
    <property type="nucleotide sequence ID" value="XM_022604551.1"/>
</dbReference>
<dbReference type="HOGENOM" id="CLU_029122_0_0_1"/>
<organism evidence="1 2">
    <name type="scientific">Kuraishia capsulata CBS 1993</name>
    <dbReference type="NCBI Taxonomy" id="1382522"/>
    <lineage>
        <taxon>Eukaryota</taxon>
        <taxon>Fungi</taxon>
        <taxon>Dikarya</taxon>
        <taxon>Ascomycota</taxon>
        <taxon>Saccharomycotina</taxon>
        <taxon>Pichiomycetes</taxon>
        <taxon>Pichiales</taxon>
        <taxon>Pichiaceae</taxon>
        <taxon>Kuraishia</taxon>
    </lineage>
</organism>
<name>W6MTY6_9ASCO</name>
<dbReference type="GO" id="GO:0051865">
    <property type="term" value="P:protein autoubiquitination"/>
    <property type="evidence" value="ECO:0007669"/>
    <property type="project" value="TreeGrafter"/>
</dbReference>
<dbReference type="AlphaFoldDB" id="W6MTY6"/>
<dbReference type="PANTHER" id="PTHR31531:SF2">
    <property type="entry name" value="E3 UBIQUITIN-PROTEIN LIGASE E3D"/>
    <property type="match status" value="1"/>
</dbReference>
<dbReference type="GO" id="GO:0005829">
    <property type="term" value="C:cytosol"/>
    <property type="evidence" value="ECO:0007669"/>
    <property type="project" value="TreeGrafter"/>
</dbReference>
<dbReference type="GeneID" id="34523351"/>
<dbReference type="InterPro" id="IPR019193">
    <property type="entry name" value="UBQ-conj_enz_E2-bd_prot"/>
</dbReference>
<evidence type="ECO:0000313" key="2">
    <source>
        <dbReference type="Proteomes" id="UP000019384"/>
    </source>
</evidence>
<dbReference type="GO" id="GO:0031624">
    <property type="term" value="F:ubiquitin conjugating enzyme binding"/>
    <property type="evidence" value="ECO:0007669"/>
    <property type="project" value="TreeGrafter"/>
</dbReference>
<gene>
    <name evidence="1" type="ORF">KUCA_T00005978001</name>
</gene>
<dbReference type="Pfam" id="PF09814">
    <property type="entry name" value="HECT_2"/>
    <property type="match status" value="1"/>
</dbReference>
<accession>W6MTY6</accession>
<dbReference type="GO" id="GO:0006513">
    <property type="term" value="P:protein monoubiquitination"/>
    <property type="evidence" value="ECO:0007669"/>
    <property type="project" value="TreeGrafter"/>
</dbReference>
<sequence>MTLENPPFVAEFLPRIQRLSVSIQLAEELESCSLSSADELQMTVKGGARYAFTLPHPVVEVSNLVDFVQNDGFCKTLKLPTPILQSDRVYLDKSNNVLMTKEPKWDHNELARRRSTRSNTLVRCANCGLSLLNLSQVTTLRGMPSEIWAEMMEYWHCHKPDEGNKTNSTVERYGNFTPSPGGLLVGPYYFLVDKSILHNVGEDAECLGCDSVLGETGTSQNCLKMNKWSLELYDGNSETFQPYLHALNSLENSVGCTSSRYFIVELEKSKLLVWVFGYGIGVSSLFGHGKGVVQQNCLKVFYTDDEAQIEKFRSEKSQGLASRELEVLDFPSVVMVDLIEKLRIGTSGIPDGVRKFGFWNVSYLGPDL</sequence>
<dbReference type="GO" id="GO:0000151">
    <property type="term" value="C:ubiquitin ligase complex"/>
    <property type="evidence" value="ECO:0007669"/>
    <property type="project" value="TreeGrafter"/>
</dbReference>
<dbReference type="EMBL" id="HG793131">
    <property type="protein sequence ID" value="CDK29983.1"/>
    <property type="molecule type" value="Genomic_DNA"/>
</dbReference>
<dbReference type="GO" id="GO:0043161">
    <property type="term" value="P:proteasome-mediated ubiquitin-dependent protein catabolic process"/>
    <property type="evidence" value="ECO:0007669"/>
    <property type="project" value="TreeGrafter"/>
</dbReference>
<reference evidence="1" key="2">
    <citation type="submission" date="2014-02" db="EMBL/GenBank/DDBJ databases">
        <title>Complete DNA sequence of /Kuraishia capsulata/ illustrates novel genomic features among budding yeasts (/Saccharomycotina/).</title>
        <authorList>
            <person name="Morales L."/>
            <person name="Noel B."/>
            <person name="Porcel B."/>
            <person name="Marcet-Houben M."/>
            <person name="Hullo M-F."/>
            <person name="Sacerdot C."/>
            <person name="Tekaia F."/>
            <person name="Leh-Louis V."/>
            <person name="Despons L."/>
            <person name="Khanna V."/>
            <person name="Aury J-M."/>
            <person name="Barbe V."/>
            <person name="Couloux A."/>
            <person name="Labadie K."/>
            <person name="Pelletier E."/>
            <person name="Souciet J-L."/>
            <person name="Boekhout T."/>
            <person name="Gabaldon T."/>
            <person name="Wincker P."/>
            <person name="Dujon B."/>
        </authorList>
    </citation>
    <scope>NUCLEOTIDE SEQUENCE</scope>
    <source>
        <strain evidence="1">CBS 1993</strain>
    </source>
</reference>
<dbReference type="OrthoDB" id="386949at2759"/>
<keyword evidence="2" id="KW-1185">Reference proteome</keyword>
<reference evidence="1" key="1">
    <citation type="submission" date="2013-12" db="EMBL/GenBank/DDBJ databases">
        <authorList>
            <person name="Genoscope - CEA"/>
        </authorList>
    </citation>
    <scope>NUCLEOTIDE SEQUENCE</scope>
    <source>
        <strain evidence="1">CBS 1993</strain>
    </source>
</reference>
<dbReference type="PANTHER" id="PTHR31531">
    <property type="entry name" value="E3 UBIQUITIN-PROTEIN LIGASE E3D FAMILY MEMBER"/>
    <property type="match status" value="1"/>
</dbReference>
<protein>
    <submittedName>
        <fullName evidence="1">Uncharacterized protein</fullName>
    </submittedName>
</protein>